<name>A0A410TBF1_9CAUD</name>
<dbReference type="EMBL" id="MK376953">
    <property type="protein sequence ID" value="QAU06287.1"/>
    <property type="molecule type" value="Genomic_DNA"/>
</dbReference>
<accession>A0A410TBF1</accession>
<dbReference type="GeneID" id="55613841"/>
<reference evidence="1 2" key="1">
    <citation type="submission" date="2019-01" db="EMBL/GenBank/DDBJ databases">
        <authorList>
            <person name="Mendiola A."/>
            <person name="Dhungana S."/>
            <person name="Koga A.P."/>
            <person name="Garlena R.A."/>
            <person name="Russell D.A."/>
            <person name="Pope W.H."/>
            <person name="Jacobs-Sera D."/>
            <person name="Hatfull G.F."/>
        </authorList>
    </citation>
    <scope>NUCLEOTIDE SEQUENCE [LARGE SCALE GENOMIC DNA]</scope>
</reference>
<sequence>MKGFTMLNLNTIKLVTSTIVGLGVTKIVTTTIKNNVNPETVVDTITITAGSFVIGGMVADASKQYTDNTIDKIAEAVVSLKKATEEN</sequence>
<proteinExistence type="predicted"/>
<protein>
    <submittedName>
        <fullName evidence="1">Uncharacterized protein</fullName>
    </submittedName>
</protein>
<dbReference type="KEGG" id="vg:55613841"/>
<dbReference type="Proteomes" id="UP000290536">
    <property type="component" value="Segment"/>
</dbReference>
<keyword evidence="2" id="KW-1185">Reference proteome</keyword>
<dbReference type="RefSeq" id="YP_009843550.1">
    <property type="nucleotide sequence ID" value="NC_048749.1"/>
</dbReference>
<gene>
    <name evidence="1" type="primary">53</name>
    <name evidence="1" type="ORF">SEA_RICKMORE_53</name>
</gene>
<evidence type="ECO:0000313" key="2">
    <source>
        <dbReference type="Proteomes" id="UP000290536"/>
    </source>
</evidence>
<organism evidence="1 2">
    <name type="scientific">Gordonia phage Rickmore</name>
    <dbReference type="NCBI Taxonomy" id="2507854"/>
    <lineage>
        <taxon>Viruses</taxon>
        <taxon>Duplodnaviria</taxon>
        <taxon>Heunggongvirae</taxon>
        <taxon>Uroviricota</taxon>
        <taxon>Caudoviricetes</taxon>
        <taxon>Deejayvirinae</taxon>
        <taxon>Kenoshavirus</taxon>
        <taxon>Kenoshavirus rickmore</taxon>
    </lineage>
</organism>
<evidence type="ECO:0000313" key="1">
    <source>
        <dbReference type="EMBL" id="QAU06287.1"/>
    </source>
</evidence>